<dbReference type="InterPro" id="IPR009080">
    <property type="entry name" value="tRNAsynth_Ia_anticodon-bd"/>
</dbReference>
<dbReference type="Proteomes" id="UP000197025">
    <property type="component" value="Unassembled WGS sequence"/>
</dbReference>
<dbReference type="EMBL" id="FYEK01000003">
    <property type="protein sequence ID" value="SNB51239.1"/>
    <property type="molecule type" value="Genomic_DNA"/>
</dbReference>
<keyword evidence="1" id="KW-0436">Ligase</keyword>
<dbReference type="RefSeq" id="WP_143597458.1">
    <property type="nucleotide sequence ID" value="NZ_FYEK01000003.1"/>
</dbReference>
<evidence type="ECO:0000256" key="3">
    <source>
        <dbReference type="ARBA" id="ARBA00022840"/>
    </source>
</evidence>
<evidence type="ECO:0000313" key="6">
    <source>
        <dbReference type="EMBL" id="SNB51239.1"/>
    </source>
</evidence>
<evidence type="ECO:0000313" key="7">
    <source>
        <dbReference type="Proteomes" id="UP000197025"/>
    </source>
</evidence>
<evidence type="ECO:0000256" key="2">
    <source>
        <dbReference type="ARBA" id="ARBA00022741"/>
    </source>
</evidence>
<dbReference type="OrthoDB" id="156359at2"/>
<accession>A0A212PW49</accession>
<dbReference type="SUPFAM" id="SSF47323">
    <property type="entry name" value="Anticodon-binding domain of a subclass of class I aminoacyl-tRNA synthetases"/>
    <property type="match status" value="1"/>
</dbReference>
<organism evidence="6 7">
    <name type="scientific">Thermoflexus hugenholtzii JAD2</name>
    <dbReference type="NCBI Taxonomy" id="877466"/>
    <lineage>
        <taxon>Bacteria</taxon>
        <taxon>Bacillati</taxon>
        <taxon>Chloroflexota</taxon>
        <taxon>Thermoflexia</taxon>
        <taxon>Thermoflexales</taxon>
        <taxon>Thermoflexaceae</taxon>
        <taxon>Thermoflexus</taxon>
    </lineage>
</organism>
<evidence type="ECO:0000256" key="4">
    <source>
        <dbReference type="SAM" id="MobiDB-lite"/>
    </source>
</evidence>
<dbReference type="Gene3D" id="3.40.50.880">
    <property type="match status" value="1"/>
</dbReference>
<protein>
    <recommendedName>
        <fullName evidence="5">Cysteinyl-tRNA ligase anticodon binding domain-containing protein</fullName>
    </recommendedName>
</protein>
<keyword evidence="7" id="KW-1185">Reference proteome</keyword>
<dbReference type="GO" id="GO:0004812">
    <property type="term" value="F:aminoacyl-tRNA ligase activity"/>
    <property type="evidence" value="ECO:0007669"/>
    <property type="project" value="InterPro"/>
</dbReference>
<feature type="region of interest" description="Disordered" evidence="4">
    <location>
        <begin position="335"/>
        <end position="372"/>
    </location>
</feature>
<evidence type="ECO:0000259" key="5">
    <source>
        <dbReference type="Pfam" id="PF23493"/>
    </source>
</evidence>
<evidence type="ECO:0000256" key="1">
    <source>
        <dbReference type="ARBA" id="ARBA00022598"/>
    </source>
</evidence>
<dbReference type="InterPro" id="IPR029062">
    <property type="entry name" value="Class_I_gatase-like"/>
</dbReference>
<feature type="compositionally biased region" description="Basic and acidic residues" evidence="4">
    <location>
        <begin position="342"/>
        <end position="354"/>
    </location>
</feature>
<dbReference type="InParanoid" id="A0A212PW49"/>
<keyword evidence="3" id="KW-0067">ATP-binding</keyword>
<dbReference type="GO" id="GO:0006418">
    <property type="term" value="P:tRNA aminoacylation for protein translation"/>
    <property type="evidence" value="ECO:0007669"/>
    <property type="project" value="InterPro"/>
</dbReference>
<sequence length="372" mass="40885">MRPGPPSVSASGSEGRARPGKIVLFGSGEIAPSGRRGHAVAMADFEPPVKVAVLETPAGFELNSARVAGRVADFIRERLGEFRPRVLVLPARKRGTPFSPDDPHLVAPLLEADYIFMGPGSPTYAIRQLQGSVAWRYLVARHRQGAALGLASAAAIAVSAWALPVYEIYKAGHDPHWVRGLDLFGDFGLQLAIVSHWNNREGGEEVDTRRCFMGRERFEAMRRFLPPEVVILGIDEHTMAVFDFQKGSVEVLGLGQVTILRGREVREVGAGDAFPIEWLGEVRLPPPIEVVPPPGAPGFPRPVLPPEVAALIREREAARRRRDWATADALRERLRAMGYEVQDTREGPRWRPLDDPTAPWQPLEETPSHASG</sequence>
<dbReference type="Gene3D" id="1.20.120.1910">
    <property type="entry name" value="Cysteine-tRNA ligase, C-terminal anti-codon recognition domain"/>
    <property type="match status" value="1"/>
</dbReference>
<feature type="domain" description="Cysteinyl-tRNA ligase anticodon binding" evidence="5">
    <location>
        <begin position="301"/>
        <end position="351"/>
    </location>
</feature>
<dbReference type="Pfam" id="PF23493">
    <property type="entry name" value="CysS_C"/>
    <property type="match status" value="1"/>
</dbReference>
<dbReference type="InterPro" id="IPR056411">
    <property type="entry name" value="CysS_C"/>
</dbReference>
<proteinExistence type="predicted"/>
<dbReference type="AlphaFoldDB" id="A0A212PW49"/>
<gene>
    <name evidence="6" type="ORF">SAMN02746019_00021300</name>
</gene>
<dbReference type="GO" id="GO:0005524">
    <property type="term" value="F:ATP binding"/>
    <property type="evidence" value="ECO:0007669"/>
    <property type="project" value="UniProtKB-KW"/>
</dbReference>
<name>A0A212PW49_9CHLR</name>
<keyword evidence="2" id="KW-0547">Nucleotide-binding</keyword>
<reference evidence="7" key="1">
    <citation type="submission" date="2017-06" db="EMBL/GenBank/DDBJ databases">
        <authorList>
            <person name="Varghese N."/>
            <person name="Submissions S."/>
        </authorList>
    </citation>
    <scope>NUCLEOTIDE SEQUENCE [LARGE SCALE GENOMIC DNA]</scope>
    <source>
        <strain evidence="7">JAD2</strain>
    </source>
</reference>